<feature type="transmembrane region" description="Helical" evidence="1">
    <location>
        <begin position="360"/>
        <end position="378"/>
    </location>
</feature>
<feature type="signal peptide" evidence="2">
    <location>
        <begin position="1"/>
        <end position="19"/>
    </location>
</feature>
<dbReference type="InterPro" id="IPR050491">
    <property type="entry name" value="AmpC-like"/>
</dbReference>
<dbReference type="PANTHER" id="PTHR46825">
    <property type="entry name" value="D-ALANYL-D-ALANINE-CARBOXYPEPTIDASE/ENDOPEPTIDASE AMPH"/>
    <property type="match status" value="1"/>
</dbReference>
<dbReference type="AlphaFoldDB" id="A0A1H6EP35"/>
<dbReference type="InterPro" id="IPR012338">
    <property type="entry name" value="Beta-lactam/transpept-like"/>
</dbReference>
<dbReference type="EMBL" id="FOME01000024">
    <property type="protein sequence ID" value="SFF26320.1"/>
    <property type="molecule type" value="Genomic_DNA"/>
</dbReference>
<sequence>MIIALAAAIGLAATPSAQADPAIDDYLTNALETTGLPGFSVVVTKDDQVVHAAGYGHDSEGRPMTADTPMRVASVSKSFTAMAVMTLVDSGRIALDRPVAEQLPGFSMADPRAAQVTVRQLLNQTSGFSDTTIDINSLEEAGSLADYTARLSTGSLAADPGTHWEYCNVNYDLAGRLVEVVSGQPFGDYLREHVFGPLGMRTSASRVDEVRPADGYVSLFGAWIPRAEMPGFHDDSGGGGVITTAADMGKWLISQNGAGQQLVSPESLRLMHSPSAVNDYGMGWGVERPEGGPEMLMHAGNLFTYNVLQAIVPETGYGFAVMTNGASLHESTYDILMGLVALSEGKTPPEVSSGRQQNELVLGAISLVAVGLGVLGAVRSRRWAAKHAGRSGRRIALRVAPLLIPLAIFVAYPDLVSFITNGRTVTWSQMTYFPLPLTVTLLIAALAGVSTVAFRLVRLRSARAAISVRGDGGRVADAL</sequence>
<dbReference type="Gene3D" id="3.40.710.10">
    <property type="entry name" value="DD-peptidase/beta-lactamase superfamily"/>
    <property type="match status" value="1"/>
</dbReference>
<dbReference type="InterPro" id="IPR001466">
    <property type="entry name" value="Beta-lactam-related"/>
</dbReference>
<gene>
    <name evidence="4" type="ORF">SAMN02982929_07099</name>
    <name evidence="5" type="ORF">SAMN05216506_12423</name>
</gene>
<dbReference type="SMR" id="A0A1H6EP35"/>
<feature type="chain" id="PRO_5030028793" evidence="2">
    <location>
        <begin position="20"/>
        <end position="479"/>
    </location>
</feature>
<dbReference type="Proteomes" id="UP000199690">
    <property type="component" value="Unassembled WGS sequence"/>
</dbReference>
<keyword evidence="1" id="KW-1133">Transmembrane helix</keyword>
<evidence type="ECO:0000313" key="4">
    <source>
        <dbReference type="EMBL" id="SEG98504.1"/>
    </source>
</evidence>
<evidence type="ECO:0000259" key="3">
    <source>
        <dbReference type="Pfam" id="PF00144"/>
    </source>
</evidence>
<accession>A0A1I2HAI7</accession>
<dbReference type="Proteomes" id="UP000236729">
    <property type="component" value="Unassembled WGS sequence"/>
</dbReference>
<protein>
    <submittedName>
        <fullName evidence="4">CubicO group peptidase, beta-lactamase class C family</fullName>
    </submittedName>
</protein>
<dbReference type="EMBL" id="FNVB01000019">
    <property type="protein sequence ID" value="SEG98504.1"/>
    <property type="molecule type" value="Genomic_DNA"/>
</dbReference>
<evidence type="ECO:0000256" key="1">
    <source>
        <dbReference type="SAM" id="Phobius"/>
    </source>
</evidence>
<accession>A0A1H6EP35</accession>
<evidence type="ECO:0000313" key="6">
    <source>
        <dbReference type="Proteomes" id="UP000199690"/>
    </source>
</evidence>
<evidence type="ECO:0000313" key="5">
    <source>
        <dbReference type="EMBL" id="SFF26320.1"/>
    </source>
</evidence>
<feature type="domain" description="Beta-lactamase-related" evidence="3">
    <location>
        <begin position="24"/>
        <end position="328"/>
    </location>
</feature>
<dbReference type="PANTHER" id="PTHR46825:SF15">
    <property type="entry name" value="BETA-LACTAMASE-RELATED DOMAIN-CONTAINING PROTEIN"/>
    <property type="match status" value="1"/>
</dbReference>
<name>A0A1H6EP35_9PSEU</name>
<feature type="transmembrane region" description="Helical" evidence="1">
    <location>
        <begin position="432"/>
        <end position="457"/>
    </location>
</feature>
<organism evidence="4 7">
    <name type="scientific">Saccharopolyspora kobensis</name>
    <dbReference type="NCBI Taxonomy" id="146035"/>
    <lineage>
        <taxon>Bacteria</taxon>
        <taxon>Bacillati</taxon>
        <taxon>Actinomycetota</taxon>
        <taxon>Actinomycetes</taxon>
        <taxon>Pseudonocardiales</taxon>
        <taxon>Pseudonocardiaceae</taxon>
        <taxon>Saccharopolyspora</taxon>
    </lineage>
</organism>
<keyword evidence="1" id="KW-0472">Membrane</keyword>
<evidence type="ECO:0000256" key="2">
    <source>
        <dbReference type="SAM" id="SignalP"/>
    </source>
</evidence>
<keyword evidence="6" id="KW-1185">Reference proteome</keyword>
<keyword evidence="1" id="KW-0812">Transmembrane</keyword>
<reference evidence="4" key="2">
    <citation type="submission" date="2016-10" db="EMBL/GenBank/DDBJ databases">
        <authorList>
            <person name="de Groot N.N."/>
        </authorList>
    </citation>
    <scope>NUCLEOTIDE SEQUENCE [LARGE SCALE GENOMIC DNA]</scope>
    <source>
        <strain evidence="4">ATCC 20501</strain>
    </source>
</reference>
<feature type="transmembrane region" description="Helical" evidence="1">
    <location>
        <begin position="399"/>
        <end position="420"/>
    </location>
</feature>
<dbReference type="SUPFAM" id="SSF56601">
    <property type="entry name" value="beta-lactamase/transpeptidase-like"/>
    <property type="match status" value="1"/>
</dbReference>
<dbReference type="Pfam" id="PF00144">
    <property type="entry name" value="Beta-lactamase"/>
    <property type="match status" value="1"/>
</dbReference>
<reference evidence="6 7" key="1">
    <citation type="submission" date="2016-10" db="EMBL/GenBank/DDBJ databases">
        <authorList>
            <person name="Varghese N."/>
            <person name="Submissions S."/>
        </authorList>
    </citation>
    <scope>NUCLEOTIDE SEQUENCE [LARGE SCALE GENOMIC DNA]</scope>
    <source>
        <strain evidence="7">ATCC 20501</strain>
        <strain evidence="5 6">CGMCC 4.3529</strain>
    </source>
</reference>
<dbReference type="RefSeq" id="WP_093358869.1">
    <property type="nucleotide sequence ID" value="NZ_FNVB01000019.1"/>
</dbReference>
<evidence type="ECO:0000313" key="7">
    <source>
        <dbReference type="Proteomes" id="UP000236729"/>
    </source>
</evidence>
<keyword evidence="2" id="KW-0732">Signal</keyword>
<proteinExistence type="predicted"/>